<sequence length="288" mass="33294">MAADFPLVSIIVPCYNQGIFLGYTLDSILQQSYTNWECVIINDGSTDETSFIADSYLKKDTRFIYMETVNQGLSASRNTAIKNSSGVYIQLLDADDLLEKDKLKNAVAYYCSDAATGQVIMYSSMRYFEDGSPESPRIIGRDNFVGHIEIKKSDTIERQHELLISRNPFVISAPLYPRELFDGIGYFDESLSALEDWDFHLRCNYAGYRFHHIYHLYSYTLIRLHNNSMMRNQKLLDDNFYTLIAKHKLRKIEPIKKQHFVKKLTILLCPPILVKSYHKLKAVVNKNV</sequence>
<evidence type="ECO:0000259" key="1">
    <source>
        <dbReference type="Pfam" id="PF00535"/>
    </source>
</evidence>
<dbReference type="InterPro" id="IPR001173">
    <property type="entry name" value="Glyco_trans_2-like"/>
</dbReference>
<dbReference type="GO" id="GO:0016740">
    <property type="term" value="F:transferase activity"/>
    <property type="evidence" value="ECO:0007669"/>
    <property type="project" value="UniProtKB-KW"/>
</dbReference>
<dbReference type="Pfam" id="PF00535">
    <property type="entry name" value="Glycos_transf_2"/>
    <property type="match status" value="1"/>
</dbReference>
<evidence type="ECO:0000313" key="2">
    <source>
        <dbReference type="EMBL" id="TDO23139.1"/>
    </source>
</evidence>
<accession>A0A4R6ILV3</accession>
<organism evidence="2 3">
    <name type="scientific">Pedobacter duraquae</name>
    <dbReference type="NCBI Taxonomy" id="425511"/>
    <lineage>
        <taxon>Bacteria</taxon>
        <taxon>Pseudomonadati</taxon>
        <taxon>Bacteroidota</taxon>
        <taxon>Sphingobacteriia</taxon>
        <taxon>Sphingobacteriales</taxon>
        <taxon>Sphingobacteriaceae</taxon>
        <taxon>Pedobacter</taxon>
    </lineage>
</organism>
<dbReference type="InterPro" id="IPR050834">
    <property type="entry name" value="Glycosyltransf_2"/>
</dbReference>
<dbReference type="AlphaFoldDB" id="A0A4R6ILV3"/>
<dbReference type="PANTHER" id="PTHR43685:SF11">
    <property type="entry name" value="GLYCOSYLTRANSFERASE TAGX-RELATED"/>
    <property type="match status" value="1"/>
</dbReference>
<keyword evidence="2" id="KW-0808">Transferase</keyword>
<evidence type="ECO:0000313" key="3">
    <source>
        <dbReference type="Proteomes" id="UP000295499"/>
    </source>
</evidence>
<dbReference type="Proteomes" id="UP000295499">
    <property type="component" value="Unassembled WGS sequence"/>
</dbReference>
<name>A0A4R6ILV3_9SPHI</name>
<proteinExistence type="predicted"/>
<dbReference type="Gene3D" id="3.90.550.10">
    <property type="entry name" value="Spore Coat Polysaccharide Biosynthesis Protein SpsA, Chain A"/>
    <property type="match status" value="1"/>
</dbReference>
<comment type="caution">
    <text evidence="2">The sequence shown here is derived from an EMBL/GenBank/DDBJ whole genome shotgun (WGS) entry which is preliminary data.</text>
</comment>
<gene>
    <name evidence="2" type="ORF">CLV32_2126</name>
</gene>
<feature type="domain" description="Glycosyltransferase 2-like" evidence="1">
    <location>
        <begin position="9"/>
        <end position="134"/>
    </location>
</feature>
<dbReference type="InterPro" id="IPR029044">
    <property type="entry name" value="Nucleotide-diphossugar_trans"/>
</dbReference>
<keyword evidence="3" id="KW-1185">Reference proteome</keyword>
<dbReference type="PANTHER" id="PTHR43685">
    <property type="entry name" value="GLYCOSYLTRANSFERASE"/>
    <property type="match status" value="1"/>
</dbReference>
<dbReference type="EMBL" id="SNWM01000002">
    <property type="protein sequence ID" value="TDO23139.1"/>
    <property type="molecule type" value="Genomic_DNA"/>
</dbReference>
<dbReference type="SUPFAM" id="SSF53448">
    <property type="entry name" value="Nucleotide-diphospho-sugar transferases"/>
    <property type="match status" value="1"/>
</dbReference>
<dbReference type="RefSeq" id="WP_166641926.1">
    <property type="nucleotide sequence ID" value="NZ_SNWM01000002.1"/>
</dbReference>
<protein>
    <submittedName>
        <fullName evidence="2">Glycosyltransferase involved in cell wall biosynthesis</fullName>
    </submittedName>
</protein>
<reference evidence="2 3" key="1">
    <citation type="submission" date="2019-03" db="EMBL/GenBank/DDBJ databases">
        <title>Genomic Encyclopedia of Archaeal and Bacterial Type Strains, Phase II (KMG-II): from individual species to whole genera.</title>
        <authorList>
            <person name="Goeker M."/>
        </authorList>
    </citation>
    <scope>NUCLEOTIDE SEQUENCE [LARGE SCALE GENOMIC DNA]</scope>
    <source>
        <strain evidence="2 3">DSM 19034</strain>
    </source>
</reference>